<dbReference type="Proteomes" id="UP000011910">
    <property type="component" value="Unassembled WGS sequence"/>
</dbReference>
<dbReference type="Pfam" id="PF20239">
    <property type="entry name" value="DUF6596"/>
    <property type="match status" value="1"/>
</dbReference>
<evidence type="ECO:0000313" key="4">
    <source>
        <dbReference type="Proteomes" id="UP000011910"/>
    </source>
</evidence>
<dbReference type="Pfam" id="PF08281">
    <property type="entry name" value="Sigma70_r4_2"/>
    <property type="match status" value="1"/>
</dbReference>
<gene>
    <name evidence="3" type="ORF">ADICEAN_03580</name>
</gene>
<evidence type="ECO:0000259" key="1">
    <source>
        <dbReference type="Pfam" id="PF08281"/>
    </source>
</evidence>
<dbReference type="GO" id="GO:0016987">
    <property type="term" value="F:sigma factor activity"/>
    <property type="evidence" value="ECO:0007669"/>
    <property type="project" value="InterPro"/>
</dbReference>
<feature type="domain" description="RNA polymerase sigma factor 70 region 4 type 2" evidence="1">
    <location>
        <begin position="24"/>
        <end position="71"/>
    </location>
</feature>
<dbReference type="EMBL" id="AODQ01000128">
    <property type="protein sequence ID" value="EMR01281.1"/>
    <property type="molecule type" value="Genomic_DNA"/>
</dbReference>
<keyword evidence="4" id="KW-1185">Reference proteome</keyword>
<dbReference type="PANTHER" id="PTHR47756:SF2">
    <property type="entry name" value="BLL6612 PROTEIN"/>
    <property type="match status" value="1"/>
</dbReference>
<reference evidence="3 4" key="1">
    <citation type="journal article" date="2013" name="Genome Announc.">
        <title>Draft Genome Sequence of Cesiribacter andamanensis Strain AMV16T, Isolated from a Soil Sample from a Mud Volcano in the Andaman Islands, India.</title>
        <authorList>
            <person name="Shivaji S."/>
            <person name="Ara S."/>
            <person name="Begum Z."/>
            <person name="Srinivas T.N."/>
            <person name="Singh A."/>
            <person name="Kumar Pinnaka A."/>
        </authorList>
    </citation>
    <scope>NUCLEOTIDE SEQUENCE [LARGE SCALE GENOMIC DNA]</scope>
    <source>
        <strain evidence="3 4">AMV16</strain>
    </source>
</reference>
<dbReference type="InterPro" id="IPR036388">
    <property type="entry name" value="WH-like_DNA-bd_sf"/>
</dbReference>
<dbReference type="eggNOG" id="COG4941">
    <property type="taxonomic scope" value="Bacteria"/>
</dbReference>
<dbReference type="GO" id="GO:0003677">
    <property type="term" value="F:DNA binding"/>
    <property type="evidence" value="ECO:0007669"/>
    <property type="project" value="InterPro"/>
</dbReference>
<organism evidence="3 4">
    <name type="scientific">Cesiribacter andamanensis AMV16</name>
    <dbReference type="NCBI Taxonomy" id="1279009"/>
    <lineage>
        <taxon>Bacteria</taxon>
        <taxon>Pseudomonadati</taxon>
        <taxon>Bacteroidota</taxon>
        <taxon>Cytophagia</taxon>
        <taxon>Cytophagales</taxon>
        <taxon>Cesiribacteraceae</taxon>
        <taxon>Cesiribacter</taxon>
    </lineage>
</organism>
<dbReference type="InterPro" id="IPR046531">
    <property type="entry name" value="DUF6596"/>
</dbReference>
<dbReference type="GO" id="GO:0006352">
    <property type="term" value="P:DNA-templated transcription initiation"/>
    <property type="evidence" value="ECO:0007669"/>
    <property type="project" value="InterPro"/>
</dbReference>
<comment type="caution">
    <text evidence="3">The sequence shown here is derived from an EMBL/GenBank/DDBJ whole genome shotgun (WGS) entry which is preliminary data.</text>
</comment>
<feature type="domain" description="DUF6596" evidence="2">
    <location>
        <begin position="92"/>
        <end position="194"/>
    </location>
</feature>
<evidence type="ECO:0000259" key="2">
    <source>
        <dbReference type="Pfam" id="PF20239"/>
    </source>
</evidence>
<sequence>MEAQRPETLYLDHEISDSQLRLLFACCAPALAPKGQLILTLKQVSGLKTQEIAHSLGMRAAAVEKALQRSKGVLQRQKQGLQVPFAETARPRLEVVQLVLYLMYSEGYSASSGADQIKKELCLEAMRLSRALLDIPALACAGSEALFALMLLHTARFGARSSSAGAITELEFQDRSLWDRDLIHLGIVYLNRAAAKATPNRYLLEAAIAAQHCLAPTFTATNWSLIRGLYQRLEAVHPSPFVRLNGCIALLYAQGPQAALASLEELATHTYLKHNHLLQLGLAKSWQLLGDTEKARVHYQQALAATAIAAEKEFISRKILELERIKA</sequence>
<proteinExistence type="predicted"/>
<dbReference type="InterPro" id="IPR013324">
    <property type="entry name" value="RNA_pol_sigma_r3/r4-like"/>
</dbReference>
<dbReference type="SUPFAM" id="SSF88659">
    <property type="entry name" value="Sigma3 and sigma4 domains of RNA polymerase sigma factors"/>
    <property type="match status" value="1"/>
</dbReference>
<dbReference type="AlphaFoldDB" id="M7N259"/>
<dbReference type="STRING" id="1279009.ADICEAN_03580"/>
<dbReference type="Gene3D" id="1.10.10.10">
    <property type="entry name" value="Winged helix-like DNA-binding domain superfamily/Winged helix DNA-binding domain"/>
    <property type="match status" value="1"/>
</dbReference>
<protein>
    <submittedName>
        <fullName evidence="3">RNA polymerase factor sigma-70</fullName>
    </submittedName>
</protein>
<evidence type="ECO:0000313" key="3">
    <source>
        <dbReference type="EMBL" id="EMR01281.1"/>
    </source>
</evidence>
<dbReference type="InterPro" id="IPR013249">
    <property type="entry name" value="RNA_pol_sigma70_r4_t2"/>
</dbReference>
<accession>M7N259</accession>
<name>M7N259_9BACT</name>
<dbReference type="PATRIC" id="fig|1279009.4.peg.3623"/>
<dbReference type="PANTHER" id="PTHR47756">
    <property type="entry name" value="BLL6612 PROTEIN-RELATED"/>
    <property type="match status" value="1"/>
</dbReference>